<sequence length="207" mass="22546">MYLSLQSFLCCSWPTGAPVCPLPLTFCLVGPATHRLGCRSGLLRGLRLQQCHCAIPPRKPPQPSSPLSGVSPCPGPATSLCRSPGLFRSRLFDLFWHPRLGHRLPGRTGASLLHSHRPRQSCSSTLLSLRLVGGHAPHLQRSSQAHLLHLTSPQGSTAASPIPYRLSGYLRSGLFPPRSFFHSSAEACWPAGRDTICPRGKLKQDCY</sequence>
<keyword evidence="2" id="KW-1185">Reference proteome</keyword>
<dbReference type="Proteomes" id="UP001066276">
    <property type="component" value="Chromosome 5"/>
</dbReference>
<evidence type="ECO:0000313" key="1">
    <source>
        <dbReference type="EMBL" id="KAJ1148674.1"/>
    </source>
</evidence>
<dbReference type="EMBL" id="JANPWB010000009">
    <property type="protein sequence ID" value="KAJ1148674.1"/>
    <property type="molecule type" value="Genomic_DNA"/>
</dbReference>
<gene>
    <name evidence="1" type="ORF">NDU88_001502</name>
</gene>
<organism evidence="1 2">
    <name type="scientific">Pleurodeles waltl</name>
    <name type="common">Iberian ribbed newt</name>
    <dbReference type="NCBI Taxonomy" id="8319"/>
    <lineage>
        <taxon>Eukaryota</taxon>
        <taxon>Metazoa</taxon>
        <taxon>Chordata</taxon>
        <taxon>Craniata</taxon>
        <taxon>Vertebrata</taxon>
        <taxon>Euteleostomi</taxon>
        <taxon>Amphibia</taxon>
        <taxon>Batrachia</taxon>
        <taxon>Caudata</taxon>
        <taxon>Salamandroidea</taxon>
        <taxon>Salamandridae</taxon>
        <taxon>Pleurodelinae</taxon>
        <taxon>Pleurodeles</taxon>
    </lineage>
</organism>
<dbReference type="AlphaFoldDB" id="A0AAV7R8S4"/>
<reference evidence="1" key="1">
    <citation type="journal article" date="2022" name="bioRxiv">
        <title>Sequencing and chromosome-scale assembly of the giantPleurodeles waltlgenome.</title>
        <authorList>
            <person name="Brown T."/>
            <person name="Elewa A."/>
            <person name="Iarovenko S."/>
            <person name="Subramanian E."/>
            <person name="Araus A.J."/>
            <person name="Petzold A."/>
            <person name="Susuki M."/>
            <person name="Suzuki K.-i.T."/>
            <person name="Hayashi T."/>
            <person name="Toyoda A."/>
            <person name="Oliveira C."/>
            <person name="Osipova E."/>
            <person name="Leigh N.D."/>
            <person name="Simon A."/>
            <person name="Yun M.H."/>
        </authorList>
    </citation>
    <scope>NUCLEOTIDE SEQUENCE</scope>
    <source>
        <strain evidence="1">20211129_DDA</strain>
        <tissue evidence="1">Liver</tissue>
    </source>
</reference>
<proteinExistence type="predicted"/>
<name>A0AAV7R8S4_PLEWA</name>
<protein>
    <submittedName>
        <fullName evidence="1">Uncharacterized protein</fullName>
    </submittedName>
</protein>
<comment type="caution">
    <text evidence="1">The sequence shown here is derived from an EMBL/GenBank/DDBJ whole genome shotgun (WGS) entry which is preliminary data.</text>
</comment>
<accession>A0AAV7R8S4</accession>
<evidence type="ECO:0000313" key="2">
    <source>
        <dbReference type="Proteomes" id="UP001066276"/>
    </source>
</evidence>